<proteinExistence type="predicted"/>
<dbReference type="Proteomes" id="UP000038802">
    <property type="component" value="Unassembled WGS sequence"/>
</dbReference>
<evidence type="ECO:0000313" key="13">
    <source>
        <dbReference type="Proteomes" id="UP000045842"/>
    </source>
</evidence>
<dbReference type="Proteomes" id="UP000044938">
    <property type="component" value="Unassembled WGS sequence"/>
</dbReference>
<dbReference type="Proteomes" id="UP000049023">
    <property type="component" value="Unassembled WGS sequence"/>
</dbReference>
<reference evidence="9" key="1">
    <citation type="submission" date="2015-03" db="EMBL/GenBank/DDBJ databases">
        <authorList>
            <person name="Murphy D."/>
        </authorList>
    </citation>
    <scope>NUCLEOTIDE SEQUENCE [LARGE SCALE GENOMIC DNA]</scope>
    <source>
        <strain evidence="9">K00500041</strain>
    </source>
</reference>
<dbReference type="Pfam" id="PF18645">
    <property type="entry name" value="DUF5631"/>
    <property type="match status" value="1"/>
</dbReference>
<evidence type="ECO:0000313" key="18">
    <source>
        <dbReference type="Proteomes" id="UP000050164"/>
    </source>
</evidence>
<organism evidence="9 11">
    <name type="scientific">Mycobacterium tuberculosis</name>
    <dbReference type="NCBI Taxonomy" id="1773"/>
    <lineage>
        <taxon>Bacteria</taxon>
        <taxon>Bacillati</taxon>
        <taxon>Actinomycetota</taxon>
        <taxon>Actinomycetes</taxon>
        <taxon>Mycobacteriales</taxon>
        <taxon>Mycobacteriaceae</taxon>
        <taxon>Mycobacterium</taxon>
        <taxon>Mycobacterium tuberculosis complex</taxon>
    </lineage>
</organism>
<dbReference type="EMBL" id="CHKL01000022">
    <property type="protein sequence ID" value="COV65966.1"/>
    <property type="molecule type" value="Genomic_DNA"/>
</dbReference>
<dbReference type="EMBL" id="CNFT01001482">
    <property type="protein sequence ID" value="CKT34421.1"/>
    <property type="molecule type" value="Genomic_DNA"/>
</dbReference>
<evidence type="ECO:0000313" key="16">
    <source>
        <dbReference type="Proteomes" id="UP000048948"/>
    </source>
</evidence>
<protein>
    <submittedName>
        <fullName evidence="9">Putative transmembrane protein</fullName>
    </submittedName>
</protein>
<evidence type="ECO:0000313" key="12">
    <source>
        <dbReference type="Proteomes" id="UP000044938"/>
    </source>
</evidence>
<gene>
    <name evidence="7" type="ORF">ERS007679_01369</name>
    <name evidence="3" type="ORF">ERS007681_04475</name>
    <name evidence="9" type="ORF">ERS007703_02396</name>
    <name evidence="10" type="ORF">ERS007720_01352</name>
    <name evidence="8" type="ORF">ERS007741_00377</name>
    <name evidence="5" type="ORF">ERS027646_01717</name>
    <name evidence="6" type="ORF">ERS027659_04275</name>
    <name evidence="4" type="ORF">ERS027661_01333</name>
</gene>
<evidence type="ECO:0000313" key="14">
    <source>
        <dbReference type="Proteomes" id="UP000048289"/>
    </source>
</evidence>
<evidence type="ECO:0000313" key="3">
    <source>
        <dbReference type="EMBL" id="CFE48218.1"/>
    </source>
</evidence>
<dbReference type="Proteomes" id="UP000050164">
    <property type="component" value="Unassembled WGS sequence"/>
</dbReference>
<dbReference type="PATRIC" id="fig|1773.206.peg.1081"/>
<feature type="region of interest" description="Disordered" evidence="1">
    <location>
        <begin position="52"/>
        <end position="71"/>
    </location>
</feature>
<keyword evidence="9" id="KW-0812">Transmembrane</keyword>
<dbReference type="EMBL" id="CNFU01000215">
    <property type="protein sequence ID" value="CKR44617.1"/>
    <property type="molecule type" value="Genomic_DNA"/>
</dbReference>
<dbReference type="EMBL" id="CSAJ01000132">
    <property type="protein sequence ID" value="COV98480.1"/>
    <property type="molecule type" value="Genomic_DNA"/>
</dbReference>
<evidence type="ECO:0000313" key="11">
    <source>
        <dbReference type="Proteomes" id="UP000038802"/>
    </source>
</evidence>
<dbReference type="Proteomes" id="UP000048948">
    <property type="component" value="Unassembled WGS sequence"/>
</dbReference>
<dbReference type="SMR" id="A0A062WAK6"/>
<evidence type="ECO:0000256" key="1">
    <source>
        <dbReference type="SAM" id="MobiDB-lite"/>
    </source>
</evidence>
<accession>A0A062WAK6</accession>
<evidence type="ECO:0000313" key="17">
    <source>
        <dbReference type="Proteomes" id="UP000049023"/>
    </source>
</evidence>
<sequence>MWHVATGDRRARIAPGIEELGPTLVETVRRRDALPRIAQAVVVAATRNYGVPDNETDLLRSPRPRWPPNAAGMQVECTDTAAAIALRG</sequence>
<dbReference type="EMBL" id="CSAD01000144">
    <property type="protein sequence ID" value="COV23037.1"/>
    <property type="molecule type" value="Genomic_DNA"/>
</dbReference>
<dbReference type="EMBL" id="CFOE01001108">
    <property type="protein sequence ID" value="CFE48218.1"/>
    <property type="molecule type" value="Genomic_DNA"/>
</dbReference>
<evidence type="ECO:0000313" key="10">
    <source>
        <dbReference type="EMBL" id="COV98480.1"/>
    </source>
</evidence>
<dbReference type="EMBL" id="CSAE01000258">
    <property type="protein sequence ID" value="COV96075.1"/>
    <property type="molecule type" value="Genomic_DNA"/>
</dbReference>
<evidence type="ECO:0000313" key="5">
    <source>
        <dbReference type="EMBL" id="CKS36254.1"/>
    </source>
</evidence>
<dbReference type="InterPro" id="IPR040833">
    <property type="entry name" value="DUF5631"/>
</dbReference>
<evidence type="ECO:0000313" key="4">
    <source>
        <dbReference type="EMBL" id="CKR44617.1"/>
    </source>
</evidence>
<dbReference type="Proteomes" id="UP000045842">
    <property type="component" value="Unassembled WGS sequence"/>
</dbReference>
<evidence type="ECO:0000313" key="15">
    <source>
        <dbReference type="Proteomes" id="UP000048600"/>
    </source>
</evidence>
<evidence type="ECO:0000313" key="6">
    <source>
        <dbReference type="EMBL" id="CKT34421.1"/>
    </source>
</evidence>
<feature type="domain" description="DUF5631" evidence="2">
    <location>
        <begin position="17"/>
        <end position="61"/>
    </location>
</feature>
<evidence type="ECO:0000313" key="9">
    <source>
        <dbReference type="EMBL" id="COV96075.1"/>
    </source>
</evidence>
<dbReference type="EMBL" id="CNGE01000271">
    <property type="protein sequence ID" value="CKS36254.1"/>
    <property type="molecule type" value="Genomic_DNA"/>
</dbReference>
<dbReference type="Proteomes" id="UP000048289">
    <property type="component" value="Unassembled WGS sequence"/>
</dbReference>
<dbReference type="AlphaFoldDB" id="A0A062WAK6"/>
<evidence type="ECO:0000313" key="7">
    <source>
        <dbReference type="EMBL" id="COV23037.1"/>
    </source>
</evidence>
<reference evidence="11 12" key="2">
    <citation type="submission" date="2015-03" db="EMBL/GenBank/DDBJ databases">
        <authorList>
            <consortium name="Pathogen Informatics"/>
        </authorList>
    </citation>
    <scope>NUCLEOTIDE SEQUENCE [LARGE SCALE GENOMIC DNA]</scope>
    <source>
        <strain evidence="5 16">Bir 172</strain>
        <strain evidence="6 18">Bir 185</strain>
        <strain evidence="4 17">Bir 187</strain>
        <strain evidence="7 13">G09801536</strain>
        <strain evidence="3 14">G09901357</strain>
        <strain evidence="11">K00500041</strain>
        <strain evidence="10 12">M09401471</strain>
        <strain evidence="8 15">P00601463</strain>
    </source>
</reference>
<dbReference type="Proteomes" id="UP000048600">
    <property type="component" value="Unassembled WGS sequence"/>
</dbReference>
<keyword evidence="9" id="KW-0472">Membrane</keyword>
<evidence type="ECO:0000313" key="8">
    <source>
        <dbReference type="EMBL" id="COV65966.1"/>
    </source>
</evidence>
<evidence type="ECO:0000259" key="2">
    <source>
        <dbReference type="Pfam" id="PF18645"/>
    </source>
</evidence>
<name>A0A062WAK6_MYCTX</name>